<sequence length="151" mass="16813">MASTPHQIYNHRVTKQNTKCISKMRVLSIQHQTQINHLHLQQADPLEKQQQQHALSLLLEHLQAQPKGEREGEGMQWRRQCGRTDGGKGKGRQPGGTREWDMVTREGDNEREGEREGQARGEGGGSDDGMGRGRRAGGGGLEGEGNGQRWV</sequence>
<protein>
    <submittedName>
        <fullName evidence="3">Uncharacterized protein LOC105158499</fullName>
    </submittedName>
</protein>
<accession>A0A6I9SST7</accession>
<evidence type="ECO:0000256" key="1">
    <source>
        <dbReference type="SAM" id="MobiDB-lite"/>
    </source>
</evidence>
<feature type="compositionally biased region" description="Basic and acidic residues" evidence="1">
    <location>
        <begin position="98"/>
        <end position="119"/>
    </location>
</feature>
<evidence type="ECO:0000313" key="3">
    <source>
        <dbReference type="RefSeq" id="XP_011073585.1"/>
    </source>
</evidence>
<proteinExistence type="predicted"/>
<feature type="compositionally biased region" description="Gly residues" evidence="1">
    <location>
        <begin position="136"/>
        <end position="151"/>
    </location>
</feature>
<dbReference type="KEGG" id="sind:105158499"/>
<keyword evidence="2" id="KW-1185">Reference proteome</keyword>
<evidence type="ECO:0000313" key="2">
    <source>
        <dbReference type="Proteomes" id="UP000504604"/>
    </source>
</evidence>
<gene>
    <name evidence="3" type="primary">LOC105158499</name>
</gene>
<dbReference type="Proteomes" id="UP000504604">
    <property type="component" value="Linkage group LG3"/>
</dbReference>
<dbReference type="InParanoid" id="A0A6I9SST7"/>
<reference evidence="3" key="1">
    <citation type="submission" date="2025-08" db="UniProtKB">
        <authorList>
            <consortium name="RefSeq"/>
        </authorList>
    </citation>
    <scope>IDENTIFICATION</scope>
</reference>
<dbReference type="RefSeq" id="XP_011073585.1">
    <property type="nucleotide sequence ID" value="XM_011075283.1"/>
</dbReference>
<organism evidence="2 3">
    <name type="scientific">Sesamum indicum</name>
    <name type="common">Oriental sesame</name>
    <name type="synonym">Sesamum orientale</name>
    <dbReference type="NCBI Taxonomy" id="4182"/>
    <lineage>
        <taxon>Eukaryota</taxon>
        <taxon>Viridiplantae</taxon>
        <taxon>Streptophyta</taxon>
        <taxon>Embryophyta</taxon>
        <taxon>Tracheophyta</taxon>
        <taxon>Spermatophyta</taxon>
        <taxon>Magnoliopsida</taxon>
        <taxon>eudicotyledons</taxon>
        <taxon>Gunneridae</taxon>
        <taxon>Pentapetalae</taxon>
        <taxon>asterids</taxon>
        <taxon>lamiids</taxon>
        <taxon>Lamiales</taxon>
        <taxon>Pedaliaceae</taxon>
        <taxon>Sesamum</taxon>
    </lineage>
</organism>
<dbReference type="AlphaFoldDB" id="A0A6I9SST7"/>
<dbReference type="GeneID" id="105158499"/>
<feature type="region of interest" description="Disordered" evidence="1">
    <location>
        <begin position="64"/>
        <end position="151"/>
    </location>
</feature>
<name>A0A6I9SST7_SESIN</name>